<protein>
    <submittedName>
        <fullName evidence="1">Uncharacterized protein</fullName>
    </submittedName>
</protein>
<dbReference type="RefSeq" id="WP_149768171.1">
    <property type="nucleotide sequence ID" value="NZ_VDFQ02000001.1"/>
</dbReference>
<sequence length="331" mass="35543">MTAKPTESTPKRMLIEWANGHDDWVREAVAQVLSSNRELSETQLAALVERFLIEKDLASKPADYITAVPKLELAADEVSAEDLLELGELTKVAGVNALAQGQSLAFHPNLTVLYGENGAGKPGYSRVLKRLAAVRTAEDILPNAHADGTSAPPTASVSYSLNGTASTIDWKNEAGVAPLTRMSVFDAPAVSLHVDGDLNYVFTPREIALFTYVSGALRHVQETVEVEARSIQPSGNPFLIHFQRGTSIYPKIETVGATTDLLELARLADDTVDGEARAEKLAGEVAALRAGNFDARCQAVEAELGRIEALSLAAKTLRDFNVEQYEAPCSG</sequence>
<dbReference type="EMBL" id="VDFQ02000001">
    <property type="protein sequence ID" value="KAA1424997.1"/>
    <property type="molecule type" value="Genomic_DNA"/>
</dbReference>
<dbReference type="Proteomes" id="UP000307768">
    <property type="component" value="Unassembled WGS sequence"/>
</dbReference>
<accession>A0A5Q6S3M6</accession>
<proteinExistence type="predicted"/>
<dbReference type="OrthoDB" id="4428168at2"/>
<gene>
    <name evidence="1" type="ORF">FE697_003630</name>
</gene>
<evidence type="ECO:0000313" key="2">
    <source>
        <dbReference type="Proteomes" id="UP000307768"/>
    </source>
</evidence>
<dbReference type="AlphaFoldDB" id="A0A5Q6S3M6"/>
<name>A0A5Q6S3M6_9ACTN</name>
<organism evidence="1 2">
    <name type="scientific">Mumia zhuanghuii</name>
    <dbReference type="NCBI Taxonomy" id="2585211"/>
    <lineage>
        <taxon>Bacteria</taxon>
        <taxon>Bacillati</taxon>
        <taxon>Actinomycetota</taxon>
        <taxon>Actinomycetes</taxon>
        <taxon>Propionibacteriales</taxon>
        <taxon>Nocardioidaceae</taxon>
        <taxon>Mumia</taxon>
    </lineage>
</organism>
<comment type="caution">
    <text evidence="1">The sequence shown here is derived from an EMBL/GenBank/DDBJ whole genome shotgun (WGS) entry which is preliminary data.</text>
</comment>
<reference evidence="1 2" key="1">
    <citation type="submission" date="2019-09" db="EMBL/GenBank/DDBJ databases">
        <title>Mumia zhuanghuii sp. nov. isolated from the intestinal contents of plateau pika (Ochotona curzoniae) in the Qinghai-Tibet plateau of China.</title>
        <authorList>
            <person name="Tian Z."/>
        </authorList>
    </citation>
    <scope>NUCLEOTIDE SEQUENCE [LARGE SCALE GENOMIC DNA]</scope>
    <source>
        <strain evidence="2">350</strain>
    </source>
</reference>
<evidence type="ECO:0000313" key="1">
    <source>
        <dbReference type="EMBL" id="KAA1424997.1"/>
    </source>
</evidence>